<proteinExistence type="predicted"/>
<accession>A0A9N9ETP8</accession>
<evidence type="ECO:0000313" key="1">
    <source>
        <dbReference type="EMBL" id="CAG8691717.1"/>
    </source>
</evidence>
<sequence length="50" mass="5729">VTLPLQNRREYTCFSKLSKSVGFNSPFDSAKKCSDQELRPHQVEVVEMVV</sequence>
<gene>
    <name evidence="1" type="ORF">AMORRO_LOCUS11660</name>
</gene>
<feature type="non-terminal residue" evidence="1">
    <location>
        <position position="1"/>
    </location>
</feature>
<organism evidence="1 2">
    <name type="scientific">Acaulospora morrowiae</name>
    <dbReference type="NCBI Taxonomy" id="94023"/>
    <lineage>
        <taxon>Eukaryota</taxon>
        <taxon>Fungi</taxon>
        <taxon>Fungi incertae sedis</taxon>
        <taxon>Mucoromycota</taxon>
        <taxon>Glomeromycotina</taxon>
        <taxon>Glomeromycetes</taxon>
        <taxon>Diversisporales</taxon>
        <taxon>Acaulosporaceae</taxon>
        <taxon>Acaulospora</taxon>
    </lineage>
</organism>
<evidence type="ECO:0000313" key="2">
    <source>
        <dbReference type="Proteomes" id="UP000789342"/>
    </source>
</evidence>
<keyword evidence="2" id="KW-1185">Reference proteome</keyword>
<dbReference type="EMBL" id="CAJVPV010015419">
    <property type="protein sequence ID" value="CAG8691717.1"/>
    <property type="molecule type" value="Genomic_DNA"/>
</dbReference>
<protein>
    <submittedName>
        <fullName evidence="1">5418_t:CDS:1</fullName>
    </submittedName>
</protein>
<reference evidence="1" key="1">
    <citation type="submission" date="2021-06" db="EMBL/GenBank/DDBJ databases">
        <authorList>
            <person name="Kallberg Y."/>
            <person name="Tangrot J."/>
            <person name="Rosling A."/>
        </authorList>
    </citation>
    <scope>NUCLEOTIDE SEQUENCE</scope>
    <source>
        <strain evidence="1">CL551</strain>
    </source>
</reference>
<dbReference type="AlphaFoldDB" id="A0A9N9ETP8"/>
<dbReference type="Proteomes" id="UP000789342">
    <property type="component" value="Unassembled WGS sequence"/>
</dbReference>
<comment type="caution">
    <text evidence="1">The sequence shown here is derived from an EMBL/GenBank/DDBJ whole genome shotgun (WGS) entry which is preliminary data.</text>
</comment>
<name>A0A9N9ETP8_9GLOM</name>